<accession>A0A949X3U0</accession>
<keyword evidence="4" id="KW-1133">Transmembrane helix</keyword>
<evidence type="ECO:0000256" key="1">
    <source>
        <dbReference type="ARBA" id="ARBA00023224"/>
    </source>
</evidence>
<dbReference type="PANTHER" id="PTHR32089:SF112">
    <property type="entry name" value="LYSOZYME-LIKE PROTEIN-RELATED"/>
    <property type="match status" value="1"/>
</dbReference>
<dbReference type="CDD" id="cd06225">
    <property type="entry name" value="HAMP"/>
    <property type="match status" value="1"/>
</dbReference>
<gene>
    <name evidence="7" type="ORF">I6U48_08305</name>
</gene>
<dbReference type="Pfam" id="PF00015">
    <property type="entry name" value="MCPsignal"/>
    <property type="match status" value="1"/>
</dbReference>
<evidence type="ECO:0000256" key="4">
    <source>
        <dbReference type="SAM" id="Phobius"/>
    </source>
</evidence>
<dbReference type="GO" id="GO:0016020">
    <property type="term" value="C:membrane"/>
    <property type="evidence" value="ECO:0007669"/>
    <property type="project" value="InterPro"/>
</dbReference>
<evidence type="ECO:0000259" key="6">
    <source>
        <dbReference type="PROSITE" id="PS50885"/>
    </source>
</evidence>
<keyword evidence="8" id="KW-1185">Reference proteome</keyword>
<dbReference type="PROSITE" id="PS50111">
    <property type="entry name" value="CHEMOTAXIS_TRANSDUC_2"/>
    <property type="match status" value="1"/>
</dbReference>
<keyword evidence="1 3" id="KW-0807">Transducer</keyword>
<keyword evidence="4" id="KW-0812">Transmembrane</keyword>
<dbReference type="Proteomes" id="UP000694308">
    <property type="component" value="Unassembled WGS sequence"/>
</dbReference>
<sequence>MSEKIKVKKMFLIFFFVLTIISTSAIFAARLLSQITIIIPIGIFFTISLAISYVLYIIITRPIVRISEYVNKLLSGDLQTEFTIDENDELGHLGNQIKKIHIKLNTLVNQLTTQSTDVIKTGESITRSSEVILSEINNLSLFIENLANGNESTSAAVEEVVASIDELVRAFQFIGKEIGLTDSISRQAMEVSQNGKYFAEEMKISVSEFSELLVSAVNSIHDLAASATDIGDMLSAIESIGQQTDLLSLNASIEAARAGEAGRGFAVVAEEIKKLANISNGSAIQAKLIVKQISDKTSSVVAQMNNSQERMSEQIYSINQLAENIENIFTNMENVEKSMKQILTTSDVQINQINQISEAINDVGRTTLIIASDSSEASKKINQQVEVFKDLDIKIVKVKESLKDLARITMDYKTNRSDKKILMIDEIDTWWIKDEMDEAEFVFRSYGYSNIERLSMQGDATRSEEFINKIKNFDGCLIFIRPERFMMDNVLIHVANKTKAPIVLSLFADKFADKNNQPIYQNIIGKKIEIQRQHLIKCLNMYHSFKNKSTGDSLSKGKGVFITVPGVFDNENEIRGAFADANLQLKAFHVVKYIEEQQELIKKYNDDDEVSFIQMGLMAGEAKSSNHPEKNTADMFAWEFNNRIKPSFSFWDCTIVDGYSIANYSMDLTREARDSVENIAIKILKGTNPNQMKMSYVKIFNLLIHEEICRKFDLIIPKELSSAAQKIFLDLKGNYVDIFGKNHTIKR</sequence>
<protein>
    <submittedName>
        <fullName evidence="7">Methyl-accepting chemotaxis protein</fullName>
    </submittedName>
</protein>
<keyword evidence="4" id="KW-0472">Membrane</keyword>
<dbReference type="SMART" id="SM00283">
    <property type="entry name" value="MA"/>
    <property type="match status" value="1"/>
</dbReference>
<dbReference type="InterPro" id="IPR003660">
    <property type="entry name" value="HAMP_dom"/>
</dbReference>
<dbReference type="PANTHER" id="PTHR32089">
    <property type="entry name" value="METHYL-ACCEPTING CHEMOTAXIS PROTEIN MCPB"/>
    <property type="match status" value="1"/>
</dbReference>
<feature type="domain" description="HAMP" evidence="6">
    <location>
        <begin position="57"/>
        <end position="109"/>
    </location>
</feature>
<comment type="caution">
    <text evidence="7">The sequence shown here is derived from an EMBL/GenBank/DDBJ whole genome shotgun (WGS) entry which is preliminary data.</text>
</comment>
<dbReference type="AlphaFoldDB" id="A0A949X3U0"/>
<reference evidence="7" key="1">
    <citation type="submission" date="2020-12" db="EMBL/GenBank/DDBJ databases">
        <title>Clostridium thailandense sp. nov., a novel acetogenic bacterium isolated from peat land soil in Thailand.</title>
        <authorList>
            <person name="Chaikitkaew S."/>
            <person name="Birkeland N.K."/>
        </authorList>
    </citation>
    <scope>NUCLEOTIDE SEQUENCE</scope>
    <source>
        <strain evidence="7">PL3</strain>
    </source>
</reference>
<feature type="transmembrane region" description="Helical" evidence="4">
    <location>
        <begin position="37"/>
        <end position="59"/>
    </location>
</feature>
<name>A0A949X3U0_9CLOT</name>
<feature type="transmembrane region" description="Helical" evidence="4">
    <location>
        <begin position="12"/>
        <end position="31"/>
    </location>
</feature>
<evidence type="ECO:0000313" key="8">
    <source>
        <dbReference type="Proteomes" id="UP000694308"/>
    </source>
</evidence>
<proteinExistence type="inferred from homology"/>
<evidence type="ECO:0000313" key="7">
    <source>
        <dbReference type="EMBL" id="MBV7272913.1"/>
    </source>
</evidence>
<comment type="similarity">
    <text evidence="2">Belongs to the methyl-accepting chemotaxis (MCP) protein family.</text>
</comment>
<dbReference type="GO" id="GO:0007165">
    <property type="term" value="P:signal transduction"/>
    <property type="evidence" value="ECO:0007669"/>
    <property type="project" value="UniProtKB-KW"/>
</dbReference>
<organism evidence="7 8">
    <name type="scientific">Clostridium thailandense</name>
    <dbReference type="NCBI Taxonomy" id="2794346"/>
    <lineage>
        <taxon>Bacteria</taxon>
        <taxon>Bacillati</taxon>
        <taxon>Bacillota</taxon>
        <taxon>Clostridia</taxon>
        <taxon>Eubacteriales</taxon>
        <taxon>Clostridiaceae</taxon>
        <taxon>Clostridium</taxon>
    </lineage>
</organism>
<dbReference type="RefSeq" id="WP_218319945.1">
    <property type="nucleotide sequence ID" value="NZ_JAEEGC010000035.1"/>
</dbReference>
<dbReference type="PROSITE" id="PS50885">
    <property type="entry name" value="HAMP"/>
    <property type="match status" value="1"/>
</dbReference>
<dbReference type="EMBL" id="JAEEGC010000035">
    <property type="protein sequence ID" value="MBV7272913.1"/>
    <property type="molecule type" value="Genomic_DNA"/>
</dbReference>
<evidence type="ECO:0000256" key="2">
    <source>
        <dbReference type="ARBA" id="ARBA00029447"/>
    </source>
</evidence>
<dbReference type="InterPro" id="IPR004089">
    <property type="entry name" value="MCPsignal_dom"/>
</dbReference>
<evidence type="ECO:0000259" key="5">
    <source>
        <dbReference type="PROSITE" id="PS50111"/>
    </source>
</evidence>
<dbReference type="Pfam" id="PF00672">
    <property type="entry name" value="HAMP"/>
    <property type="match status" value="1"/>
</dbReference>
<feature type="domain" description="Methyl-accepting transducer" evidence="5">
    <location>
        <begin position="128"/>
        <end position="364"/>
    </location>
</feature>
<evidence type="ECO:0000256" key="3">
    <source>
        <dbReference type="PROSITE-ProRule" id="PRU00284"/>
    </source>
</evidence>